<protein>
    <submittedName>
        <fullName evidence="1">PAC2 family protein</fullName>
    </submittedName>
</protein>
<gene>
    <name evidence="1" type="ORF">BPSY_1593</name>
</gene>
<comment type="caution">
    <text evidence="1">The sequence shown here is derived from an EMBL/GenBank/DDBJ whole genome shotgun (WGS) entry which is preliminary data.</text>
</comment>
<dbReference type="RefSeq" id="WP_033496366.1">
    <property type="nucleotide sequence ID" value="NZ_JGZI01000010.1"/>
</dbReference>
<proteinExistence type="predicted"/>
<accession>A0A087CD35</accession>
<dbReference type="Proteomes" id="UP000029050">
    <property type="component" value="Unassembled WGS sequence"/>
</dbReference>
<dbReference type="SUPFAM" id="SSF159659">
    <property type="entry name" value="Cgl1923-like"/>
    <property type="match status" value="1"/>
</dbReference>
<dbReference type="InterPro" id="IPR038389">
    <property type="entry name" value="PSMG2_sf"/>
</dbReference>
<dbReference type="EMBL" id="JGZI01000010">
    <property type="protein sequence ID" value="KFI81185.1"/>
    <property type="molecule type" value="Genomic_DNA"/>
</dbReference>
<name>A0A087CD35_9BIFI</name>
<dbReference type="STRING" id="218140.BPSY_1593"/>
<dbReference type="Pfam" id="PF09754">
    <property type="entry name" value="PAC2"/>
    <property type="match status" value="1"/>
</dbReference>
<dbReference type="AlphaFoldDB" id="A0A087CD35"/>
<evidence type="ECO:0000313" key="1">
    <source>
        <dbReference type="EMBL" id="KFI81185.1"/>
    </source>
</evidence>
<keyword evidence="2" id="KW-1185">Reference proteome</keyword>
<dbReference type="OrthoDB" id="150941at2"/>
<dbReference type="InterPro" id="IPR019151">
    <property type="entry name" value="Proteasome_assmbl_chaperone_2"/>
</dbReference>
<dbReference type="InterPro" id="IPR008492">
    <property type="entry name" value="Rv2714-like"/>
</dbReference>
<dbReference type="Gene3D" id="3.40.50.10900">
    <property type="entry name" value="PAC-like subunit"/>
    <property type="match status" value="1"/>
</dbReference>
<sequence length="288" mass="32628">MSEEALQSQNVLIAAFEGWNDACQAATNVLRHLIDVYDSHEVARINCDGFYDYQISRPMMCHVQGQRRIVWPETVFYEIRIDPEHTVYAQMAPEPNYRWKEYCRESMHIAEQCDVDAIVTLGSMYADCPHTRPLPVESFNDDCGCATEDEHCGPIGVPTVLDTMAEERGFTADPIWVSVPQYLGSDECAQGTLQLLRTLSELLGVHLDEGDLQERADRWKAQAEVLVRCNDDLADYVHRLEREYDFEQKARKQAEMSTLNIGDVVAEAESYLRGPGSGPSSELGTERQ</sequence>
<organism evidence="1 2">
    <name type="scientific">Bifidobacterium psychraerophilum</name>
    <dbReference type="NCBI Taxonomy" id="218140"/>
    <lineage>
        <taxon>Bacteria</taxon>
        <taxon>Bacillati</taxon>
        <taxon>Actinomycetota</taxon>
        <taxon>Actinomycetes</taxon>
        <taxon>Bifidobacteriales</taxon>
        <taxon>Bifidobacteriaceae</taxon>
        <taxon>Bifidobacterium</taxon>
    </lineage>
</organism>
<dbReference type="GeneID" id="98300783"/>
<dbReference type="eggNOG" id="COG1938">
    <property type="taxonomic scope" value="Bacteria"/>
</dbReference>
<evidence type="ECO:0000313" key="2">
    <source>
        <dbReference type="Proteomes" id="UP000029050"/>
    </source>
</evidence>
<dbReference type="PIRSF" id="PIRSF028754">
    <property type="entry name" value="UCP028754"/>
    <property type="match status" value="1"/>
</dbReference>
<reference evidence="1 2" key="1">
    <citation type="submission" date="2014-03" db="EMBL/GenBank/DDBJ databases">
        <title>Genomics of Bifidobacteria.</title>
        <authorList>
            <person name="Ventura M."/>
            <person name="Milani C."/>
            <person name="Lugli G.A."/>
        </authorList>
    </citation>
    <scope>NUCLEOTIDE SEQUENCE [LARGE SCALE GENOMIC DNA]</scope>
    <source>
        <strain evidence="1 2">LMG 21775</strain>
    </source>
</reference>